<feature type="transmembrane region" description="Helical" evidence="7">
    <location>
        <begin position="50"/>
        <end position="74"/>
    </location>
</feature>
<feature type="transmembrane region" description="Helical" evidence="7">
    <location>
        <begin position="12"/>
        <end position="38"/>
    </location>
</feature>
<dbReference type="Gene3D" id="1.20.1080.10">
    <property type="entry name" value="Glycerol uptake facilitator protein"/>
    <property type="match status" value="1"/>
</dbReference>
<comment type="similarity">
    <text evidence="2 6">Belongs to the MIP/aquaporin (TC 1.A.8) family.</text>
</comment>
<accession>A0AAU7X4N2</accession>
<keyword evidence="5 7" id="KW-0472">Membrane</keyword>
<dbReference type="PRINTS" id="PR00783">
    <property type="entry name" value="MINTRINSICP"/>
</dbReference>
<feature type="transmembrane region" description="Helical" evidence="7">
    <location>
        <begin position="134"/>
        <end position="153"/>
    </location>
</feature>
<evidence type="ECO:0000256" key="3">
    <source>
        <dbReference type="ARBA" id="ARBA00022692"/>
    </source>
</evidence>
<dbReference type="RefSeq" id="WP_407047871.1">
    <property type="nucleotide sequence ID" value="NZ_CP158568.1"/>
</dbReference>
<reference evidence="8" key="1">
    <citation type="submission" date="2024-06" db="EMBL/GenBank/DDBJ databases">
        <title>Methylostella associata gen. nov., sp. nov., a novel Ancalomicrobiaceae-affiliated facultatively methylotrophic bacteria that feed on methanotrophs of the genus Methylococcus.</title>
        <authorList>
            <person name="Saltykova V."/>
            <person name="Danilova O.V."/>
            <person name="Oshkin I.Y."/>
            <person name="Belova S.E."/>
            <person name="Pimenov N.V."/>
            <person name="Dedysh S.N."/>
        </authorList>
    </citation>
    <scope>NUCLEOTIDE SEQUENCE</scope>
    <source>
        <strain evidence="8">S20</strain>
    </source>
</reference>
<feature type="transmembrane region" description="Helical" evidence="7">
    <location>
        <begin position="95"/>
        <end position="122"/>
    </location>
</feature>
<dbReference type="Pfam" id="PF00230">
    <property type="entry name" value="MIP"/>
    <property type="match status" value="1"/>
</dbReference>
<evidence type="ECO:0000256" key="4">
    <source>
        <dbReference type="ARBA" id="ARBA00022989"/>
    </source>
</evidence>
<evidence type="ECO:0000256" key="1">
    <source>
        <dbReference type="ARBA" id="ARBA00004141"/>
    </source>
</evidence>
<feature type="transmembrane region" description="Helical" evidence="7">
    <location>
        <begin position="205"/>
        <end position="224"/>
    </location>
</feature>
<dbReference type="SUPFAM" id="SSF81338">
    <property type="entry name" value="Aquaporin-like"/>
    <property type="match status" value="1"/>
</dbReference>
<evidence type="ECO:0000256" key="7">
    <source>
        <dbReference type="SAM" id="Phobius"/>
    </source>
</evidence>
<evidence type="ECO:0000256" key="2">
    <source>
        <dbReference type="ARBA" id="ARBA00006175"/>
    </source>
</evidence>
<dbReference type="KEGG" id="mflg:ABS361_11600"/>
<evidence type="ECO:0000313" key="8">
    <source>
        <dbReference type="EMBL" id="XBY42770.1"/>
    </source>
</evidence>
<dbReference type="InterPro" id="IPR023271">
    <property type="entry name" value="Aquaporin-like"/>
</dbReference>
<evidence type="ECO:0000256" key="5">
    <source>
        <dbReference type="ARBA" id="ARBA00023136"/>
    </source>
</evidence>
<proteinExistence type="inferred from homology"/>
<dbReference type="PANTHER" id="PTHR19139">
    <property type="entry name" value="AQUAPORIN TRANSPORTER"/>
    <property type="match status" value="1"/>
</dbReference>
<keyword evidence="3 6" id="KW-0812">Transmembrane</keyword>
<protein>
    <submittedName>
        <fullName evidence="8">MIP/aquaporin family protein</fullName>
    </submittedName>
</protein>
<sequence>MSGAISRNDTGLAARVLVAEALGTALLVAVVVGSGIMAERLAGGNVGLALLANALATGAGLYVLISVFAPISGAEFNPVVTMAGWLRGTHDARGALARIAAQGLGGIAGTALAHAMFGLPLLAASTTARTGAPLWIAEVVATFGLLFTILRLVRARSSAIPTAVALYITAAYWFTASTSFANPAVTLARAFTPTFAGIAPADVPMFVLAQIAGALAALLLDGWFAEREPGVAVGPSA</sequence>
<gene>
    <name evidence="8" type="ORF">ABS361_11600</name>
</gene>
<dbReference type="InterPro" id="IPR034294">
    <property type="entry name" value="Aquaporin_transptr"/>
</dbReference>
<dbReference type="EMBL" id="CP158568">
    <property type="protein sequence ID" value="XBY42770.1"/>
    <property type="molecule type" value="Genomic_DNA"/>
</dbReference>
<dbReference type="PANTHER" id="PTHR19139:SF199">
    <property type="entry name" value="MIP17260P"/>
    <property type="match status" value="1"/>
</dbReference>
<dbReference type="InterPro" id="IPR000425">
    <property type="entry name" value="MIP"/>
</dbReference>
<keyword evidence="6" id="KW-0813">Transport</keyword>
<feature type="transmembrane region" description="Helical" evidence="7">
    <location>
        <begin position="165"/>
        <end position="185"/>
    </location>
</feature>
<keyword evidence="4 7" id="KW-1133">Transmembrane helix</keyword>
<comment type="subcellular location">
    <subcellularLocation>
        <location evidence="1">Membrane</location>
        <topology evidence="1">Multi-pass membrane protein</topology>
    </subcellularLocation>
</comment>
<dbReference type="GO" id="GO:0015250">
    <property type="term" value="F:water channel activity"/>
    <property type="evidence" value="ECO:0007669"/>
    <property type="project" value="TreeGrafter"/>
</dbReference>
<evidence type="ECO:0000256" key="6">
    <source>
        <dbReference type="RuleBase" id="RU000477"/>
    </source>
</evidence>
<dbReference type="GO" id="GO:0005886">
    <property type="term" value="C:plasma membrane"/>
    <property type="evidence" value="ECO:0007669"/>
    <property type="project" value="TreeGrafter"/>
</dbReference>
<name>A0AAU7X4N2_9HYPH</name>
<organism evidence="8">
    <name type="scientific">Methyloraptor flagellatus</name>
    <dbReference type="NCBI Taxonomy" id="3162530"/>
    <lineage>
        <taxon>Bacteria</taxon>
        <taxon>Pseudomonadati</taxon>
        <taxon>Pseudomonadota</taxon>
        <taxon>Alphaproteobacteria</taxon>
        <taxon>Hyphomicrobiales</taxon>
        <taxon>Ancalomicrobiaceae</taxon>
        <taxon>Methyloraptor</taxon>
    </lineage>
</organism>
<dbReference type="AlphaFoldDB" id="A0AAU7X4N2"/>